<name>A0A0C7R6A6_PARSO</name>
<sequence length="195" mass="22767">MITLTFKQNNNTINLKANICKNTILANYMDFKYFTGLCKEGCPHYNLNYTCPPNSPKFTEYTKDYKFSLVLALYMNIEKNHTLEEIHSYLRKVLSSILIPLEKEFCGLLTDGGRCQYCEKCTYIDNLPCRYPNKIRFSMEAMGLDLDKVCKDILNHNIMWDKKNENIYCTVLGSINFNKDISENDFKNAISRLLK</sequence>
<reference evidence="1 2" key="1">
    <citation type="submission" date="2015-01" db="EMBL/GenBank/DDBJ databases">
        <authorList>
            <person name="Aslett A.Martin."/>
            <person name="De Silva Nishadi"/>
        </authorList>
    </citation>
    <scope>NUCLEOTIDE SEQUENCE [LARGE SCALE GENOMIC DNA]</scope>
    <source>
        <strain evidence="1 2">R28058</strain>
    </source>
</reference>
<organism evidence="1 2">
    <name type="scientific">Paraclostridium sordellii</name>
    <name type="common">Clostridium sordellii</name>
    <dbReference type="NCBI Taxonomy" id="1505"/>
    <lineage>
        <taxon>Bacteria</taxon>
        <taxon>Bacillati</taxon>
        <taxon>Bacillota</taxon>
        <taxon>Clostridia</taxon>
        <taxon>Peptostreptococcales</taxon>
        <taxon>Peptostreptococcaceae</taxon>
        <taxon>Paraclostridium</taxon>
    </lineage>
</organism>
<dbReference type="AlphaFoldDB" id="A0A0C7R6A6"/>
<gene>
    <name evidence="1" type="ORF">R28058_13821</name>
</gene>
<dbReference type="EMBL" id="CEKZ01000003">
    <property type="protein sequence ID" value="CEQ03649.1"/>
    <property type="molecule type" value="Genomic_DNA"/>
</dbReference>
<proteinExistence type="predicted"/>
<accession>A0A0C7R6A6</accession>
<evidence type="ECO:0000313" key="1">
    <source>
        <dbReference type="EMBL" id="CEQ03649.1"/>
    </source>
</evidence>
<evidence type="ECO:0000313" key="2">
    <source>
        <dbReference type="Proteomes" id="UP000049127"/>
    </source>
</evidence>
<protein>
    <submittedName>
        <fullName evidence="1">Predicted metal-binding protein</fullName>
    </submittedName>
</protein>
<dbReference type="RefSeq" id="WP_055341907.1">
    <property type="nucleotide sequence ID" value="NZ_CDNI01000003.1"/>
</dbReference>
<dbReference type="Proteomes" id="UP000049127">
    <property type="component" value="Unassembled WGS sequence"/>
</dbReference>
<dbReference type="Pfam" id="PF10050">
    <property type="entry name" value="DUF2284"/>
    <property type="match status" value="1"/>
</dbReference>
<dbReference type="InterPro" id="IPR019271">
    <property type="entry name" value="DUF2284_metal-binding"/>
</dbReference>